<organism evidence="9">
    <name type="scientific">Saccharopolyspora sp</name>
    <dbReference type="NCBI Taxonomy" id="33915"/>
    <lineage>
        <taxon>Bacteria</taxon>
        <taxon>Bacillati</taxon>
        <taxon>Actinomycetota</taxon>
        <taxon>Actinomycetes</taxon>
        <taxon>Pseudonocardiales</taxon>
        <taxon>Pseudonocardiaceae</taxon>
        <taxon>Saccharopolyspora</taxon>
    </lineage>
</organism>
<keyword evidence="4 9" id="KW-0808">Transferase</keyword>
<dbReference type="Gene3D" id="3.40.50.150">
    <property type="entry name" value="Vaccinia Virus protein VP39"/>
    <property type="match status" value="1"/>
</dbReference>
<proteinExistence type="inferred from homology"/>
<dbReference type="GO" id="GO:0015667">
    <property type="term" value="F:site-specific DNA-methyltransferase (cytosine-N4-specific) activity"/>
    <property type="evidence" value="ECO:0007669"/>
    <property type="project" value="UniProtKB-EC"/>
</dbReference>
<evidence type="ECO:0000256" key="3">
    <source>
        <dbReference type="ARBA" id="ARBA00022603"/>
    </source>
</evidence>
<evidence type="ECO:0000313" key="9">
    <source>
        <dbReference type="EMBL" id="AAC97182.1"/>
    </source>
</evidence>
<dbReference type="EMBL" id="AF045021">
    <property type="protein sequence ID" value="AAC97182.1"/>
    <property type="molecule type" value="Genomic_DNA"/>
</dbReference>
<name>O52710_9PSEU</name>
<evidence type="ECO:0000256" key="2">
    <source>
        <dbReference type="ARBA" id="ARBA00012185"/>
    </source>
</evidence>
<gene>
    <name evidence="9" type="primary">sapIM2</name>
</gene>
<evidence type="ECO:0000256" key="5">
    <source>
        <dbReference type="ARBA" id="ARBA00022691"/>
    </source>
</evidence>
<evidence type="ECO:0000256" key="6">
    <source>
        <dbReference type="ARBA" id="ARBA00022747"/>
    </source>
</evidence>
<comment type="catalytic activity">
    <reaction evidence="7">
        <text>a 2'-deoxycytidine in DNA + S-adenosyl-L-methionine = an N(4)-methyl-2'-deoxycytidine in DNA + S-adenosyl-L-homocysteine + H(+)</text>
        <dbReference type="Rhea" id="RHEA:16857"/>
        <dbReference type="Rhea" id="RHEA-COMP:11369"/>
        <dbReference type="Rhea" id="RHEA-COMP:13674"/>
        <dbReference type="ChEBI" id="CHEBI:15378"/>
        <dbReference type="ChEBI" id="CHEBI:57856"/>
        <dbReference type="ChEBI" id="CHEBI:59789"/>
        <dbReference type="ChEBI" id="CHEBI:85452"/>
        <dbReference type="ChEBI" id="CHEBI:137933"/>
        <dbReference type="EC" id="2.1.1.113"/>
    </reaction>
</comment>
<evidence type="ECO:0000256" key="8">
    <source>
        <dbReference type="SAM" id="MobiDB-lite"/>
    </source>
</evidence>
<dbReference type="InterPro" id="IPR017985">
    <property type="entry name" value="MeTrfase_CN4_CS"/>
</dbReference>
<evidence type="ECO:0000256" key="4">
    <source>
        <dbReference type="ARBA" id="ARBA00022679"/>
    </source>
</evidence>
<accession>O52710</accession>
<feature type="compositionally biased region" description="Polar residues" evidence="8">
    <location>
        <begin position="15"/>
        <end position="25"/>
    </location>
</feature>
<dbReference type="EC" id="2.1.1.113" evidence="2"/>
<evidence type="ECO:0000256" key="1">
    <source>
        <dbReference type="ARBA" id="ARBA00010203"/>
    </source>
</evidence>
<comment type="similarity">
    <text evidence="1">Belongs to the N(4)/N(6)-methyltransferase family. N(4) subfamily.</text>
</comment>
<sequence length="433" mass="48919">MSVDAPSPARRRGQAATSGRGTNENRLPIDLGVTFRDNRNRPVHSWYPYVEGFSAAYVEGVLAPYNGHNVAVYDPFGGSGTLQSTASWLGINSFYSEVNPFMRFVAEAKVNATLKAAQNKDVFRCAAKEFLDMLSEKELAHRGRSVDLSQYYSAFPGRDFFEEEHIRQLLAACDAARLIGSDYAWVRQLLLLACAANAVHSSNMTRRADLRRRRQNEYINRKVDVARFISDTVQAMLDDVEQVPFGAVASHYVSDDCRDLPSRYIDCFDIAITSPPYLNGTNYFRNTKIELWLLGFLSHESELPKFCREAITAGINNVSGNKALDHHFDVVEDVATKLDDVAPDRRIPKLVRHYFSDMYEVLTSVRSSLRLGGRFILDIGDSKFYGVHVPVDRILVELGKQVGFQLHQDVVIARRHSRDKTPLVQVELEFRKA</sequence>
<dbReference type="GO" id="GO:0003677">
    <property type="term" value="F:DNA binding"/>
    <property type="evidence" value="ECO:0007669"/>
    <property type="project" value="InterPro"/>
</dbReference>
<protein>
    <recommendedName>
        <fullName evidence="2">site-specific DNA-methyltransferase (cytosine-N(4)-specific)</fullName>
        <ecNumber evidence="2">2.1.1.113</ecNumber>
    </recommendedName>
</protein>
<dbReference type="GO" id="GO:0032259">
    <property type="term" value="P:methylation"/>
    <property type="evidence" value="ECO:0007669"/>
    <property type="project" value="UniProtKB-KW"/>
</dbReference>
<keyword evidence="5" id="KW-0949">S-adenosyl-L-methionine</keyword>
<dbReference type="PROSITE" id="PS00093">
    <property type="entry name" value="N4_MTASE"/>
    <property type="match status" value="1"/>
</dbReference>
<reference evidence="9" key="1">
    <citation type="journal article" date="1998" name="Mol. Gen. Genet.">
        <title>Cloning and expression of the ApaLI, NspI, NspHI, SacI, ScaI, and SapI restriction-modification systems in Escherichia coli.</title>
        <authorList>
            <person name="Xu S.Y."/>
            <person name="Xiao J.P."/>
            <person name="Ettwiller L."/>
            <person name="Holden M."/>
            <person name="Aliotta J."/>
            <person name="Poh C.L."/>
            <person name="Dalton M."/>
            <person name="Robinson D.P."/>
            <person name="Petronzio T.R."/>
            <person name="Moran L."/>
            <person name="Ganatra M."/>
            <person name="Ware J."/>
            <person name="Slatko B."/>
            <person name="Benner J."/>
        </authorList>
    </citation>
    <scope>NUCLEOTIDE SEQUENCE</scope>
</reference>
<feature type="region of interest" description="Disordered" evidence="8">
    <location>
        <begin position="1"/>
        <end position="25"/>
    </location>
</feature>
<evidence type="ECO:0000256" key="7">
    <source>
        <dbReference type="ARBA" id="ARBA00049120"/>
    </source>
</evidence>
<dbReference type="AlphaFoldDB" id="O52710"/>
<keyword evidence="6" id="KW-0680">Restriction system</keyword>
<keyword evidence="3 9" id="KW-0489">Methyltransferase</keyword>
<dbReference type="InterPro" id="IPR029063">
    <property type="entry name" value="SAM-dependent_MTases_sf"/>
</dbReference>
<reference evidence="9" key="2">
    <citation type="submission" date="2005-03" db="EMBL/GenBank/DDBJ databases">
        <authorList>
            <person name="Xu S.-Y."/>
            <person name="Xiao J.-P."/>
            <person name="Poh C.L."/>
            <person name="Maunus R.E."/>
        </authorList>
    </citation>
    <scope>NUCLEOTIDE SEQUENCE</scope>
</reference>
<dbReference type="GO" id="GO:0009307">
    <property type="term" value="P:DNA restriction-modification system"/>
    <property type="evidence" value="ECO:0007669"/>
    <property type="project" value="UniProtKB-KW"/>
</dbReference>
<dbReference type="SUPFAM" id="SSF53335">
    <property type="entry name" value="S-adenosyl-L-methionine-dependent methyltransferases"/>
    <property type="match status" value="2"/>
</dbReference>
<dbReference type="PRO" id="PR:O52710"/>